<keyword evidence="3" id="KW-0547">Nucleotide-binding</keyword>
<evidence type="ECO:0000313" key="4">
    <source>
        <dbReference type="Proteomes" id="UP000248856"/>
    </source>
</evidence>
<keyword evidence="3" id="KW-0378">Hydrolase</keyword>
<gene>
    <name evidence="3" type="ORF">AX018_10432</name>
</gene>
<dbReference type="Proteomes" id="UP000248856">
    <property type="component" value="Unassembled WGS sequence"/>
</dbReference>
<feature type="domain" description="Putative conjugal transfer nickase/helicase TraI C-terminal" evidence="2">
    <location>
        <begin position="135"/>
        <end position="178"/>
    </location>
</feature>
<sequence length="182" mass="19190">MLPPARPLGIDAEEAAYLIDESEFLDPMESAAALKRHQPQAAAAPAPAAPQAAIGGADAASLAPLGPPRHAGVSAEFRRLADELDELPEIMPRTMPAAPPSAPAPPEPVLLVQQLPRLGGDQGKPSPEPSELAIAFLRWVQQSLVSRELTYNEPGAAVHFVEQGMALVSPLIFRMYARDVGG</sequence>
<feature type="region of interest" description="Disordered" evidence="1">
    <location>
        <begin position="30"/>
        <end position="49"/>
    </location>
</feature>
<proteinExistence type="predicted"/>
<dbReference type="GO" id="GO:0004386">
    <property type="term" value="F:helicase activity"/>
    <property type="evidence" value="ECO:0007669"/>
    <property type="project" value="UniProtKB-KW"/>
</dbReference>
<name>A0A328Z393_9BURK</name>
<evidence type="ECO:0000256" key="1">
    <source>
        <dbReference type="SAM" id="MobiDB-lite"/>
    </source>
</evidence>
<reference evidence="3 4" key="1">
    <citation type="submission" date="2018-06" db="EMBL/GenBank/DDBJ databases">
        <title>Genomic Encyclopedia of Archaeal and Bacterial Type Strains, Phase II (KMG-II): from individual species to whole genera.</title>
        <authorList>
            <person name="Goeker M."/>
        </authorList>
    </citation>
    <scope>NUCLEOTIDE SEQUENCE [LARGE SCALE GENOMIC DNA]</scope>
    <source>
        <strain evidence="3 4">CFPB 3232</strain>
    </source>
</reference>
<dbReference type="Pfam" id="PF07515">
    <property type="entry name" value="TraI_2_C"/>
    <property type="match status" value="1"/>
</dbReference>
<dbReference type="SUPFAM" id="SSF46785">
    <property type="entry name" value="Winged helix' DNA-binding domain"/>
    <property type="match status" value="1"/>
</dbReference>
<keyword evidence="3" id="KW-0347">Helicase</keyword>
<organism evidence="3 4">
    <name type="scientific">Paracidovorax anthurii</name>
    <dbReference type="NCBI Taxonomy" id="78229"/>
    <lineage>
        <taxon>Bacteria</taxon>
        <taxon>Pseudomonadati</taxon>
        <taxon>Pseudomonadota</taxon>
        <taxon>Betaproteobacteria</taxon>
        <taxon>Burkholderiales</taxon>
        <taxon>Comamonadaceae</taxon>
        <taxon>Paracidovorax</taxon>
    </lineage>
</organism>
<keyword evidence="4" id="KW-1185">Reference proteome</keyword>
<dbReference type="AlphaFoldDB" id="A0A328Z393"/>
<keyword evidence="3" id="KW-0067">ATP-binding</keyword>
<evidence type="ECO:0000259" key="2">
    <source>
        <dbReference type="Pfam" id="PF07515"/>
    </source>
</evidence>
<dbReference type="InterPro" id="IPR036390">
    <property type="entry name" value="WH_DNA-bd_sf"/>
</dbReference>
<dbReference type="RefSeq" id="WP_415842101.1">
    <property type="nucleotide sequence ID" value="NZ_CBCSGC010000051.1"/>
</dbReference>
<dbReference type="EMBL" id="QLTA01000043">
    <property type="protein sequence ID" value="RAR76726.1"/>
    <property type="molecule type" value="Genomic_DNA"/>
</dbReference>
<protein>
    <submittedName>
        <fullName evidence="3">Putative conjugal transfer nickase/helicase TraI C-term</fullName>
    </submittedName>
</protein>
<accession>A0A328Z393</accession>
<comment type="caution">
    <text evidence="3">The sequence shown here is derived from an EMBL/GenBank/DDBJ whole genome shotgun (WGS) entry which is preliminary data.</text>
</comment>
<dbReference type="InterPro" id="IPR011093">
    <property type="entry name" value="TraI_2_C"/>
</dbReference>
<feature type="compositionally biased region" description="Low complexity" evidence="1">
    <location>
        <begin position="39"/>
        <end position="49"/>
    </location>
</feature>
<evidence type="ECO:0000313" key="3">
    <source>
        <dbReference type="EMBL" id="RAR76726.1"/>
    </source>
</evidence>